<dbReference type="PANTHER" id="PTHR42680">
    <property type="entry name" value="DCTP DEAMINASE"/>
    <property type="match status" value="1"/>
</dbReference>
<dbReference type="EMBL" id="LAZR01008025">
    <property type="protein sequence ID" value="KKM81402.1"/>
    <property type="molecule type" value="Genomic_DNA"/>
</dbReference>
<evidence type="ECO:0000256" key="2">
    <source>
        <dbReference type="ARBA" id="ARBA00023080"/>
    </source>
</evidence>
<dbReference type="Gene3D" id="2.70.40.10">
    <property type="match status" value="1"/>
</dbReference>
<comment type="caution">
    <text evidence="3">The sequence shown here is derived from an EMBL/GenBank/DDBJ whole genome shotgun (WGS) entry which is preliminary data.</text>
</comment>
<dbReference type="InterPro" id="IPR033704">
    <property type="entry name" value="dUTPase_trimeric"/>
</dbReference>
<protein>
    <submittedName>
        <fullName evidence="3">Uncharacterized protein</fullName>
    </submittedName>
</protein>
<accession>A0A0F9NJB5</accession>
<dbReference type="SUPFAM" id="SSF51283">
    <property type="entry name" value="dUTPase-like"/>
    <property type="match status" value="1"/>
</dbReference>
<dbReference type="Pfam" id="PF22769">
    <property type="entry name" value="DCD"/>
    <property type="match status" value="1"/>
</dbReference>
<dbReference type="InterPro" id="IPR036157">
    <property type="entry name" value="dUTPase-like_sf"/>
</dbReference>
<keyword evidence="2" id="KW-0546">Nucleotide metabolism</keyword>
<organism evidence="3">
    <name type="scientific">marine sediment metagenome</name>
    <dbReference type="NCBI Taxonomy" id="412755"/>
    <lineage>
        <taxon>unclassified sequences</taxon>
        <taxon>metagenomes</taxon>
        <taxon>ecological metagenomes</taxon>
    </lineage>
</organism>
<reference evidence="3" key="1">
    <citation type="journal article" date="2015" name="Nature">
        <title>Complex archaea that bridge the gap between prokaryotes and eukaryotes.</title>
        <authorList>
            <person name="Spang A."/>
            <person name="Saw J.H."/>
            <person name="Jorgensen S.L."/>
            <person name="Zaremba-Niedzwiedzka K."/>
            <person name="Martijn J."/>
            <person name="Lind A.E."/>
            <person name="van Eijk R."/>
            <person name="Schleper C."/>
            <person name="Guy L."/>
            <person name="Ettema T.J."/>
        </authorList>
    </citation>
    <scope>NUCLEOTIDE SEQUENCE</scope>
</reference>
<evidence type="ECO:0000313" key="3">
    <source>
        <dbReference type="EMBL" id="KKM81402.1"/>
    </source>
</evidence>
<dbReference type="GO" id="GO:0008829">
    <property type="term" value="F:dCTP deaminase activity"/>
    <property type="evidence" value="ECO:0007669"/>
    <property type="project" value="InterPro"/>
</dbReference>
<dbReference type="GO" id="GO:0006229">
    <property type="term" value="P:dUTP biosynthetic process"/>
    <property type="evidence" value="ECO:0007669"/>
    <property type="project" value="InterPro"/>
</dbReference>
<dbReference type="PANTHER" id="PTHR42680:SF3">
    <property type="entry name" value="DCTP DEAMINASE"/>
    <property type="match status" value="1"/>
</dbReference>
<evidence type="ECO:0000256" key="1">
    <source>
        <dbReference type="ARBA" id="ARBA00022801"/>
    </source>
</evidence>
<keyword evidence="1" id="KW-0378">Hydrolase</keyword>
<proteinExistence type="predicted"/>
<sequence>MILGHHALRNENIIGHYGKNPDAFREAGLDLRLQESIALMPGKFTLGLTAEIVRMPNDLMGFCNLRSSWARRGIIIPPTIVDPGFRGRLVIEMVNFSEEMIVLQEGERFLHLIIAKVTGAIPYCGQYQNQYMGEKE</sequence>
<dbReference type="InterPro" id="IPR011962">
    <property type="entry name" value="dCTP_deaminase"/>
</dbReference>
<dbReference type="NCBIfam" id="TIGR02274">
    <property type="entry name" value="dCTP_deam"/>
    <property type="match status" value="1"/>
</dbReference>
<name>A0A0F9NJB5_9ZZZZ</name>
<dbReference type="CDD" id="cd07557">
    <property type="entry name" value="trimeric_dUTPase"/>
    <property type="match status" value="1"/>
</dbReference>
<dbReference type="AlphaFoldDB" id="A0A0F9NJB5"/>
<gene>
    <name evidence="3" type="ORF">LCGC14_1330160</name>
</gene>